<dbReference type="AlphaFoldDB" id="A0A3B1DGY5"/>
<evidence type="ECO:0000313" key="1">
    <source>
        <dbReference type="EMBL" id="VAX35278.1"/>
    </source>
</evidence>
<protein>
    <submittedName>
        <fullName evidence="1">Uncharacterized protein</fullName>
    </submittedName>
</protein>
<gene>
    <name evidence="1" type="ORF">MNBD_UNCLBAC01-1736</name>
</gene>
<dbReference type="EMBL" id="UOGJ01000039">
    <property type="protein sequence ID" value="VAX35278.1"/>
    <property type="molecule type" value="Genomic_DNA"/>
</dbReference>
<proteinExistence type="predicted"/>
<name>A0A3B1DGY5_9ZZZZ</name>
<organism evidence="1">
    <name type="scientific">hydrothermal vent metagenome</name>
    <dbReference type="NCBI Taxonomy" id="652676"/>
    <lineage>
        <taxon>unclassified sequences</taxon>
        <taxon>metagenomes</taxon>
        <taxon>ecological metagenomes</taxon>
    </lineage>
</organism>
<sequence>MNDPIVEEVRGFRDDHAKKFNYNLDAICEDFVTHQLNCGHEMIRLKPKKIANKLIQVTPKSGAPKK</sequence>
<accession>A0A3B1DGY5</accession>
<reference evidence="1" key="1">
    <citation type="submission" date="2018-06" db="EMBL/GenBank/DDBJ databases">
        <authorList>
            <person name="Zhirakovskaya E."/>
        </authorList>
    </citation>
    <scope>NUCLEOTIDE SEQUENCE</scope>
</reference>